<feature type="signal peptide" evidence="1">
    <location>
        <begin position="1"/>
        <end position="19"/>
    </location>
</feature>
<dbReference type="EMBL" id="ML978713">
    <property type="protein sequence ID" value="KAF2090178.1"/>
    <property type="molecule type" value="Genomic_DNA"/>
</dbReference>
<name>A0A9P4LYD2_9PEZI</name>
<dbReference type="Pfam" id="PF24320">
    <property type="entry name" value="DUF7492"/>
    <property type="match status" value="1"/>
</dbReference>
<evidence type="ECO:0000259" key="2">
    <source>
        <dbReference type="Pfam" id="PF24320"/>
    </source>
</evidence>
<protein>
    <recommendedName>
        <fullName evidence="2">DUF7492 domain-containing protein</fullName>
    </recommendedName>
</protein>
<proteinExistence type="predicted"/>
<dbReference type="Proteomes" id="UP000799776">
    <property type="component" value="Unassembled WGS sequence"/>
</dbReference>
<keyword evidence="1" id="KW-0732">Signal</keyword>
<sequence>MSSIARIVVSAALLGQAVAHTWIDQLSVVGSNGSFAGDYGYVRGYVARTDTGFNGDSNLWLLPALDAGRVRINSSDFICKDTQRTQNQTSSWPRLSAAPGDYVAMKYSENGHVTLPGNQPGKPEKGGTVFMFGTTEPKDDEKMMDVLQWTKDGSGGDKRGKLLAANNYDDGRCHQINGGDISTKRQQEFPDEIPGQPGSHSELYCESNFQVPTDQATGKALTIYWVWEWPTAVGTEGLPLGKDEWYTACADVDVV</sequence>
<organism evidence="3 4">
    <name type="scientific">Saccharata proteae CBS 121410</name>
    <dbReference type="NCBI Taxonomy" id="1314787"/>
    <lineage>
        <taxon>Eukaryota</taxon>
        <taxon>Fungi</taxon>
        <taxon>Dikarya</taxon>
        <taxon>Ascomycota</taxon>
        <taxon>Pezizomycotina</taxon>
        <taxon>Dothideomycetes</taxon>
        <taxon>Dothideomycetes incertae sedis</taxon>
        <taxon>Botryosphaeriales</taxon>
        <taxon>Saccharataceae</taxon>
        <taxon>Saccharata</taxon>
    </lineage>
</organism>
<dbReference type="AlphaFoldDB" id="A0A9P4LYD2"/>
<comment type="caution">
    <text evidence="3">The sequence shown here is derived from an EMBL/GenBank/DDBJ whole genome shotgun (WGS) entry which is preliminary data.</text>
</comment>
<gene>
    <name evidence="3" type="ORF">K490DRAFT_34959</name>
</gene>
<reference evidence="3" key="1">
    <citation type="journal article" date="2020" name="Stud. Mycol.">
        <title>101 Dothideomycetes genomes: a test case for predicting lifestyles and emergence of pathogens.</title>
        <authorList>
            <person name="Haridas S."/>
            <person name="Albert R."/>
            <person name="Binder M."/>
            <person name="Bloem J."/>
            <person name="Labutti K."/>
            <person name="Salamov A."/>
            <person name="Andreopoulos B."/>
            <person name="Baker S."/>
            <person name="Barry K."/>
            <person name="Bills G."/>
            <person name="Bluhm B."/>
            <person name="Cannon C."/>
            <person name="Castanera R."/>
            <person name="Culley D."/>
            <person name="Daum C."/>
            <person name="Ezra D."/>
            <person name="Gonzalez J."/>
            <person name="Henrissat B."/>
            <person name="Kuo A."/>
            <person name="Liang C."/>
            <person name="Lipzen A."/>
            <person name="Lutzoni F."/>
            <person name="Magnuson J."/>
            <person name="Mondo S."/>
            <person name="Nolan M."/>
            <person name="Ohm R."/>
            <person name="Pangilinan J."/>
            <person name="Park H.-J."/>
            <person name="Ramirez L."/>
            <person name="Alfaro M."/>
            <person name="Sun H."/>
            <person name="Tritt A."/>
            <person name="Yoshinaga Y."/>
            <person name="Zwiers L.-H."/>
            <person name="Turgeon B."/>
            <person name="Goodwin S."/>
            <person name="Spatafora J."/>
            <person name="Crous P."/>
            <person name="Grigoriev I."/>
        </authorList>
    </citation>
    <scope>NUCLEOTIDE SEQUENCE</scope>
    <source>
        <strain evidence="3">CBS 121410</strain>
    </source>
</reference>
<keyword evidence="4" id="KW-1185">Reference proteome</keyword>
<evidence type="ECO:0000313" key="3">
    <source>
        <dbReference type="EMBL" id="KAF2090178.1"/>
    </source>
</evidence>
<evidence type="ECO:0000313" key="4">
    <source>
        <dbReference type="Proteomes" id="UP000799776"/>
    </source>
</evidence>
<feature type="chain" id="PRO_5040126748" description="DUF7492 domain-containing protein" evidence="1">
    <location>
        <begin position="20"/>
        <end position="255"/>
    </location>
</feature>
<feature type="domain" description="DUF7492" evidence="2">
    <location>
        <begin position="18"/>
        <end position="255"/>
    </location>
</feature>
<dbReference type="InterPro" id="IPR055915">
    <property type="entry name" value="DUF7492"/>
</dbReference>
<accession>A0A9P4LYD2</accession>
<evidence type="ECO:0000256" key="1">
    <source>
        <dbReference type="SAM" id="SignalP"/>
    </source>
</evidence>
<feature type="non-terminal residue" evidence="3">
    <location>
        <position position="255"/>
    </location>
</feature>
<dbReference type="OrthoDB" id="64281at2759"/>